<gene>
    <name evidence="1" type="ORF">DK869_04570</name>
</gene>
<evidence type="ECO:0000313" key="1">
    <source>
        <dbReference type="EMBL" id="PXZ00681.1"/>
    </source>
</evidence>
<evidence type="ECO:0000313" key="2">
    <source>
        <dbReference type="Proteomes" id="UP000247565"/>
    </source>
</evidence>
<keyword evidence="2" id="KW-1185">Reference proteome</keyword>
<accession>A0A318N169</accession>
<protein>
    <submittedName>
        <fullName evidence="1">Uncharacterized protein</fullName>
    </submittedName>
</protein>
<proteinExistence type="predicted"/>
<dbReference type="EMBL" id="QGLT01000002">
    <property type="protein sequence ID" value="PXZ00681.1"/>
    <property type="molecule type" value="Genomic_DNA"/>
</dbReference>
<dbReference type="Proteomes" id="UP000247565">
    <property type="component" value="Unassembled WGS sequence"/>
</dbReference>
<reference evidence="1 2" key="1">
    <citation type="submission" date="2018-05" db="EMBL/GenBank/DDBJ databases">
        <title>Reference genomes for bee gut microbiota database.</title>
        <authorList>
            <person name="Ellegaard K.M."/>
        </authorList>
    </citation>
    <scope>NUCLEOTIDE SEQUENCE [LARGE SCALE GENOMIC DNA]</scope>
    <source>
        <strain evidence="1 2">ESL0284</strain>
    </source>
</reference>
<comment type="caution">
    <text evidence="1">The sequence shown here is derived from an EMBL/GenBank/DDBJ whole genome shotgun (WGS) entry which is preliminary data.</text>
</comment>
<sequence length="149" mass="17426">MQAHKFTFISQKNIIFSFNKYTTDTNAYFFTVNHLSQFYFINSHIKNNYCPITFISPQNAVAYMGVRWWMQLIKFGKQLFSNPIDDALDCYDNAGLALAALRLGQKKILFNSKSKQFNLLKNRADSLQAIILTKRSESFDLTELRFSYF</sequence>
<dbReference type="RefSeq" id="WP_110438823.1">
    <property type="nucleotide sequence ID" value="NZ_CP046393.1"/>
</dbReference>
<name>A0A318N169_9PROT</name>
<organism evidence="1 2">
    <name type="scientific">Commensalibacter melissae</name>
    <dbReference type="NCBI Taxonomy" id="2070537"/>
    <lineage>
        <taxon>Bacteria</taxon>
        <taxon>Pseudomonadati</taxon>
        <taxon>Pseudomonadota</taxon>
        <taxon>Alphaproteobacteria</taxon>
        <taxon>Acetobacterales</taxon>
        <taxon>Acetobacteraceae</taxon>
    </lineage>
</organism>
<dbReference type="AlphaFoldDB" id="A0A318N169"/>